<accession>A0A2N4TS09</accession>
<dbReference type="SMART" id="SM00944">
    <property type="entry name" value="Pro-kuma_activ"/>
    <property type="match status" value="1"/>
</dbReference>
<dbReference type="InterPro" id="IPR015366">
    <property type="entry name" value="S53_propep"/>
</dbReference>
<comment type="cofactor">
    <cofactor evidence="7">
        <name>Ca(2+)</name>
        <dbReference type="ChEBI" id="CHEBI:29108"/>
    </cofactor>
    <text evidence="7">Binds 1 Ca(2+) ion per subunit.</text>
</comment>
<dbReference type="AlphaFoldDB" id="A0A2N4TS09"/>
<dbReference type="PANTHER" id="PTHR14218">
    <property type="entry name" value="PROTEASE S8 TRIPEPTIDYL PEPTIDASE I CLN2"/>
    <property type="match status" value="1"/>
</dbReference>
<dbReference type="GO" id="GO:0006508">
    <property type="term" value="P:proteolysis"/>
    <property type="evidence" value="ECO:0007669"/>
    <property type="project" value="UniProtKB-KW"/>
</dbReference>
<feature type="active site" description="Charge relay system" evidence="7">
    <location>
        <position position="290"/>
    </location>
</feature>
<keyword evidence="8" id="KW-0732">Signal</keyword>
<organism evidence="10 11">
    <name type="scientific">Ralstonia pickettii</name>
    <name type="common">Burkholderia pickettii</name>
    <dbReference type="NCBI Taxonomy" id="329"/>
    <lineage>
        <taxon>Bacteria</taxon>
        <taxon>Pseudomonadati</taxon>
        <taxon>Pseudomonadota</taxon>
        <taxon>Betaproteobacteria</taxon>
        <taxon>Burkholderiales</taxon>
        <taxon>Burkholderiaceae</taxon>
        <taxon>Ralstonia</taxon>
    </lineage>
</organism>
<keyword evidence="2 7" id="KW-0479">Metal-binding</keyword>
<dbReference type="EMBL" id="PKQE01000002">
    <property type="protein sequence ID" value="PLC42461.1"/>
    <property type="molecule type" value="Genomic_DNA"/>
</dbReference>
<feature type="binding site" evidence="7">
    <location>
        <position position="533"/>
    </location>
    <ligand>
        <name>Ca(2+)</name>
        <dbReference type="ChEBI" id="CHEBI:29108"/>
    </ligand>
</feature>
<feature type="signal peptide" evidence="8">
    <location>
        <begin position="1"/>
        <end position="33"/>
    </location>
</feature>
<evidence type="ECO:0000256" key="1">
    <source>
        <dbReference type="ARBA" id="ARBA00022670"/>
    </source>
</evidence>
<feature type="domain" description="Peptidase S53" evidence="9">
    <location>
        <begin position="217"/>
        <end position="572"/>
    </location>
</feature>
<dbReference type="Pfam" id="PF00082">
    <property type="entry name" value="Peptidase_S8"/>
    <property type="match status" value="1"/>
</dbReference>
<dbReference type="InterPro" id="IPR036852">
    <property type="entry name" value="Peptidase_S8/S53_dom_sf"/>
</dbReference>
<dbReference type="Pfam" id="PF09286">
    <property type="entry name" value="Pro-kuma_activ"/>
    <property type="match status" value="1"/>
</dbReference>
<dbReference type="RefSeq" id="WP_102065545.1">
    <property type="nucleotide sequence ID" value="NZ_PKQE01000002.1"/>
</dbReference>
<dbReference type="CDD" id="cd11377">
    <property type="entry name" value="Pro-peptidase_S53"/>
    <property type="match status" value="1"/>
</dbReference>
<name>A0A2N4TS09_RALPI</name>
<dbReference type="InterPro" id="IPR050819">
    <property type="entry name" value="Tripeptidyl-peptidase_I"/>
</dbReference>
<evidence type="ECO:0000313" key="11">
    <source>
        <dbReference type="Proteomes" id="UP000234456"/>
    </source>
</evidence>
<evidence type="ECO:0000313" key="10">
    <source>
        <dbReference type="EMBL" id="PLC42461.1"/>
    </source>
</evidence>
<dbReference type="PROSITE" id="PS51695">
    <property type="entry name" value="SEDOLISIN"/>
    <property type="match status" value="1"/>
</dbReference>
<feature type="active site" description="Charge relay system" evidence="7">
    <location>
        <position position="491"/>
    </location>
</feature>
<comment type="caution">
    <text evidence="10">The sequence shown here is derived from an EMBL/GenBank/DDBJ whole genome shotgun (WGS) entry which is preliminary data.</text>
</comment>
<keyword evidence="5 7" id="KW-0106">Calcium</keyword>
<feature type="active site" description="Charge relay system" evidence="7">
    <location>
        <position position="294"/>
    </location>
</feature>
<feature type="chain" id="PRO_5014872209" evidence="8">
    <location>
        <begin position="34"/>
        <end position="574"/>
    </location>
</feature>
<dbReference type="PROSITE" id="PS00138">
    <property type="entry name" value="SUBTILASE_SER"/>
    <property type="match status" value="1"/>
</dbReference>
<dbReference type="Proteomes" id="UP000234456">
    <property type="component" value="Unassembled WGS sequence"/>
</dbReference>
<gene>
    <name evidence="10" type="ORF">C0Q88_10860</name>
</gene>
<protein>
    <submittedName>
        <fullName evidence="10">Peptidase S53</fullName>
    </submittedName>
</protein>
<evidence type="ECO:0000256" key="6">
    <source>
        <dbReference type="ARBA" id="ARBA00023145"/>
    </source>
</evidence>
<keyword evidence="3 7" id="KW-0378">Hydrolase</keyword>
<dbReference type="GO" id="GO:0008240">
    <property type="term" value="F:tripeptidyl-peptidase activity"/>
    <property type="evidence" value="ECO:0007669"/>
    <property type="project" value="TreeGrafter"/>
</dbReference>
<evidence type="ECO:0000256" key="2">
    <source>
        <dbReference type="ARBA" id="ARBA00022723"/>
    </source>
</evidence>
<dbReference type="InterPro" id="IPR023828">
    <property type="entry name" value="Peptidase_S8_Ser-AS"/>
</dbReference>
<keyword evidence="6" id="KW-0865">Zymogen</keyword>
<evidence type="ECO:0000256" key="8">
    <source>
        <dbReference type="SAM" id="SignalP"/>
    </source>
</evidence>
<evidence type="ECO:0000256" key="4">
    <source>
        <dbReference type="ARBA" id="ARBA00022825"/>
    </source>
</evidence>
<keyword evidence="1 7" id="KW-0645">Protease</keyword>
<dbReference type="PANTHER" id="PTHR14218:SF15">
    <property type="entry name" value="TRIPEPTIDYL-PEPTIDASE 1"/>
    <property type="match status" value="1"/>
</dbReference>
<dbReference type="Gene3D" id="3.40.50.200">
    <property type="entry name" value="Peptidase S8/S53 domain"/>
    <property type="match status" value="1"/>
</dbReference>
<dbReference type="GO" id="GO:0046872">
    <property type="term" value="F:metal ion binding"/>
    <property type="evidence" value="ECO:0007669"/>
    <property type="project" value="UniProtKB-UniRule"/>
</dbReference>
<feature type="binding site" evidence="7">
    <location>
        <position position="532"/>
    </location>
    <ligand>
        <name>Ca(2+)</name>
        <dbReference type="ChEBI" id="CHEBI:29108"/>
    </ligand>
</feature>
<feature type="binding site" evidence="7">
    <location>
        <position position="552"/>
    </location>
    <ligand>
        <name>Ca(2+)</name>
        <dbReference type="ChEBI" id="CHEBI:29108"/>
    </ligand>
</feature>
<dbReference type="SUPFAM" id="SSF54897">
    <property type="entry name" value="Protease propeptides/inhibitors"/>
    <property type="match status" value="1"/>
</dbReference>
<evidence type="ECO:0000256" key="7">
    <source>
        <dbReference type="PROSITE-ProRule" id="PRU01032"/>
    </source>
</evidence>
<reference evidence="10 11" key="1">
    <citation type="submission" date="2017-12" db="EMBL/GenBank/DDBJ databases">
        <title>Draft genome sequence of Ralstonia pickettii 52.</title>
        <authorList>
            <person name="Zheng B."/>
        </authorList>
    </citation>
    <scope>NUCLEOTIDE SEQUENCE [LARGE SCALE GENOMIC DNA]</scope>
    <source>
        <strain evidence="10 11">52</strain>
    </source>
</reference>
<dbReference type="InterPro" id="IPR030400">
    <property type="entry name" value="Sedolisin_dom"/>
</dbReference>
<evidence type="ECO:0000256" key="5">
    <source>
        <dbReference type="ARBA" id="ARBA00022837"/>
    </source>
</evidence>
<dbReference type="OrthoDB" id="5481934at2"/>
<evidence type="ECO:0000256" key="3">
    <source>
        <dbReference type="ARBA" id="ARBA00022801"/>
    </source>
</evidence>
<sequence length="574" mass="59926">MLRTALPMQRFSTLCRHLAYAWPLVFAAGPLHAATDWVDTHTKAFVTGPQLMARGAANEVAPGQTTDVLVSLKLRNEATLKALAHDVNDPRSPRYRKYLTSEQFLADHAPTQAQVDAVVGYLRQNGFIDIDVAPNRLLVSARGTAGTVKAAFNTPLVHYQLAGRSGFANSGKAQVPRALGGIVGSVLGLQNVARARPLLRVGDVAEARTLAAGTATGHYPREFPALYGATGVPTAAGTTVGVITIGGVSQTLRDLRTFTSNNGYAAVSTTTIKTNGTSGNYTDDQEGQGEWNLDSQSIVGAAGGAVGKLAFYMADLNAPGNTGLTKAFNKAVTDNAAKIINVSLGWCENDASADGTLDAEEAIFTTAAAQGQTFSVSSGDEGVYECNNRGYPDGGNYSVSWPASSPHVLAIGGTTLYTSGSSFASETVWNEGLDGNGKLWATGGGISQILPAPSWQGGNARLLPDVSFDAAQSTGAYIYNYGQLQQIGGTSLASPIFVGFWARLLAANGNLGFPAARLYSAIPANASLLRYDVVSGNNGYQGYGYSAAKGWDYPTGWGSLNIGALNQLIKSGGF</sequence>
<dbReference type="InterPro" id="IPR000209">
    <property type="entry name" value="Peptidase_S8/S53_dom"/>
</dbReference>
<dbReference type="GO" id="GO:0004252">
    <property type="term" value="F:serine-type endopeptidase activity"/>
    <property type="evidence" value="ECO:0007669"/>
    <property type="project" value="UniProtKB-UniRule"/>
</dbReference>
<dbReference type="CDD" id="cd04056">
    <property type="entry name" value="Peptidases_S53"/>
    <property type="match status" value="1"/>
</dbReference>
<keyword evidence="4 7" id="KW-0720">Serine protease</keyword>
<proteinExistence type="predicted"/>
<dbReference type="SUPFAM" id="SSF52743">
    <property type="entry name" value="Subtilisin-like"/>
    <property type="match status" value="1"/>
</dbReference>
<feature type="binding site" evidence="7">
    <location>
        <position position="550"/>
    </location>
    <ligand>
        <name>Ca(2+)</name>
        <dbReference type="ChEBI" id="CHEBI:29108"/>
    </ligand>
</feature>
<evidence type="ECO:0000259" key="9">
    <source>
        <dbReference type="PROSITE" id="PS51695"/>
    </source>
</evidence>